<comment type="caution">
    <text evidence="1">The sequence shown here is derived from an EMBL/GenBank/DDBJ whole genome shotgun (WGS) entry which is preliminary data.</text>
</comment>
<evidence type="ECO:0000313" key="1">
    <source>
        <dbReference type="EMBL" id="RNA32373.1"/>
    </source>
</evidence>
<reference evidence="1 2" key="1">
    <citation type="journal article" date="2018" name="Sci. Rep.">
        <title>Genomic signatures of local adaptation to the degree of environmental predictability in rotifers.</title>
        <authorList>
            <person name="Franch-Gras L."/>
            <person name="Hahn C."/>
            <person name="Garcia-Roger E.M."/>
            <person name="Carmona M.J."/>
            <person name="Serra M."/>
            <person name="Gomez A."/>
        </authorList>
    </citation>
    <scope>NUCLEOTIDE SEQUENCE [LARGE SCALE GENOMIC DNA]</scope>
    <source>
        <strain evidence="1">HYR1</strain>
    </source>
</reference>
<proteinExistence type="predicted"/>
<dbReference type="Proteomes" id="UP000276133">
    <property type="component" value="Unassembled WGS sequence"/>
</dbReference>
<accession>A0A3M7S977</accession>
<sequence length="88" mass="10364">MLDEFENDPKSTLGVDSKSTLGLSHKIININAKFVNYQLDYRISSFIVWSLNHSIAEEKSDYYKTIICKTTFKNYFLIYVQILQKNKF</sequence>
<evidence type="ECO:0000313" key="2">
    <source>
        <dbReference type="Proteomes" id="UP000276133"/>
    </source>
</evidence>
<organism evidence="1 2">
    <name type="scientific">Brachionus plicatilis</name>
    <name type="common">Marine rotifer</name>
    <name type="synonym">Brachionus muelleri</name>
    <dbReference type="NCBI Taxonomy" id="10195"/>
    <lineage>
        <taxon>Eukaryota</taxon>
        <taxon>Metazoa</taxon>
        <taxon>Spiralia</taxon>
        <taxon>Gnathifera</taxon>
        <taxon>Rotifera</taxon>
        <taxon>Eurotatoria</taxon>
        <taxon>Monogononta</taxon>
        <taxon>Pseudotrocha</taxon>
        <taxon>Ploima</taxon>
        <taxon>Brachionidae</taxon>
        <taxon>Brachionus</taxon>
    </lineage>
</organism>
<name>A0A3M7S977_BRAPC</name>
<keyword evidence="2" id="KW-1185">Reference proteome</keyword>
<gene>
    <name evidence="1" type="ORF">BpHYR1_052928</name>
</gene>
<dbReference type="EMBL" id="REGN01001813">
    <property type="protein sequence ID" value="RNA32373.1"/>
    <property type="molecule type" value="Genomic_DNA"/>
</dbReference>
<protein>
    <submittedName>
        <fullName evidence="1">Uncharacterized protein</fullName>
    </submittedName>
</protein>
<dbReference type="AlphaFoldDB" id="A0A3M7S977"/>